<protein>
    <submittedName>
        <fullName evidence="2">Uncharacterized protein</fullName>
    </submittedName>
</protein>
<feature type="compositionally biased region" description="Basic residues" evidence="1">
    <location>
        <begin position="83"/>
        <end position="94"/>
    </location>
</feature>
<dbReference type="EMBL" id="BGZK01000156">
    <property type="protein sequence ID" value="GBP23991.1"/>
    <property type="molecule type" value="Genomic_DNA"/>
</dbReference>
<gene>
    <name evidence="2" type="ORF">EVAR_10092_1</name>
</gene>
<name>A0A4C1UC26_EUMVA</name>
<dbReference type="AlphaFoldDB" id="A0A4C1UC26"/>
<accession>A0A4C1UC26</accession>
<organism evidence="2 3">
    <name type="scientific">Eumeta variegata</name>
    <name type="common">Bagworm moth</name>
    <name type="synonym">Eumeta japonica</name>
    <dbReference type="NCBI Taxonomy" id="151549"/>
    <lineage>
        <taxon>Eukaryota</taxon>
        <taxon>Metazoa</taxon>
        <taxon>Ecdysozoa</taxon>
        <taxon>Arthropoda</taxon>
        <taxon>Hexapoda</taxon>
        <taxon>Insecta</taxon>
        <taxon>Pterygota</taxon>
        <taxon>Neoptera</taxon>
        <taxon>Endopterygota</taxon>
        <taxon>Lepidoptera</taxon>
        <taxon>Glossata</taxon>
        <taxon>Ditrysia</taxon>
        <taxon>Tineoidea</taxon>
        <taxon>Psychidae</taxon>
        <taxon>Oiketicinae</taxon>
        <taxon>Eumeta</taxon>
    </lineage>
</organism>
<sequence>MVSASAAAPCPAPAAVSHRITLHRGHCTRHFAIPLLTITPCHPGACGNREFSGDGAQRACAGPSAASARCRRAPAPPAAQVCRRYRANPRRRDHVSRTRPGLGRSANLSGGPRRPPAGAAPFVGAPSPG</sequence>
<feature type="compositionally biased region" description="Low complexity" evidence="1">
    <location>
        <begin position="109"/>
        <end position="129"/>
    </location>
</feature>
<evidence type="ECO:0000313" key="2">
    <source>
        <dbReference type="EMBL" id="GBP23991.1"/>
    </source>
</evidence>
<feature type="region of interest" description="Disordered" evidence="1">
    <location>
        <begin position="79"/>
        <end position="129"/>
    </location>
</feature>
<dbReference type="Proteomes" id="UP000299102">
    <property type="component" value="Unassembled WGS sequence"/>
</dbReference>
<evidence type="ECO:0000256" key="1">
    <source>
        <dbReference type="SAM" id="MobiDB-lite"/>
    </source>
</evidence>
<reference evidence="2 3" key="1">
    <citation type="journal article" date="2019" name="Commun. Biol.">
        <title>The bagworm genome reveals a unique fibroin gene that provides high tensile strength.</title>
        <authorList>
            <person name="Kono N."/>
            <person name="Nakamura H."/>
            <person name="Ohtoshi R."/>
            <person name="Tomita M."/>
            <person name="Numata K."/>
            <person name="Arakawa K."/>
        </authorList>
    </citation>
    <scope>NUCLEOTIDE SEQUENCE [LARGE SCALE GENOMIC DNA]</scope>
</reference>
<comment type="caution">
    <text evidence="2">The sequence shown here is derived from an EMBL/GenBank/DDBJ whole genome shotgun (WGS) entry which is preliminary data.</text>
</comment>
<proteinExistence type="predicted"/>
<keyword evidence="3" id="KW-1185">Reference proteome</keyword>
<evidence type="ECO:0000313" key="3">
    <source>
        <dbReference type="Proteomes" id="UP000299102"/>
    </source>
</evidence>